<dbReference type="Proteomes" id="UP001249020">
    <property type="component" value="Unassembled WGS sequence"/>
</dbReference>
<evidence type="ECO:0000313" key="2">
    <source>
        <dbReference type="Proteomes" id="UP001249020"/>
    </source>
</evidence>
<dbReference type="EMBL" id="JAVRIE010000001">
    <property type="protein sequence ID" value="MDT0581696.1"/>
    <property type="molecule type" value="Genomic_DNA"/>
</dbReference>
<name>A0AAW8QX78_9ALTE</name>
<proteinExistence type="predicted"/>
<dbReference type="AlphaFoldDB" id="A0AAW8QX78"/>
<accession>A0AAW8QX78</accession>
<sequence>MLAYNKTLTVMQKIIAWIMCITLLTMSSLCHADLSELKSLETKNLLSKQEKYNTTSGNTLTLKVIDKIDNFESITCTVNIEESFFEEYGPFISIMLGDSSAEGEALQFGMVESEDSQWIFRYEVLKASQNEGLFKRPVVAMSIPKKNGSIQLTLTKFLNLVYYRVYVEDYVYSEGYIPYDARALPTGFLTLSSSSGTYMCEVYRPESTQ</sequence>
<comment type="caution">
    <text evidence="1">The sequence shown here is derived from an EMBL/GenBank/DDBJ whole genome shotgun (WGS) entry which is preliminary data.</text>
</comment>
<dbReference type="RefSeq" id="WP_311360474.1">
    <property type="nucleotide sequence ID" value="NZ_JAVRIE010000001.1"/>
</dbReference>
<protein>
    <submittedName>
        <fullName evidence="1">Uncharacterized protein</fullName>
    </submittedName>
</protein>
<reference evidence="1 2" key="1">
    <citation type="submission" date="2023-09" db="EMBL/GenBank/DDBJ databases">
        <authorList>
            <person name="Rey-Velasco X."/>
        </authorList>
    </citation>
    <scope>NUCLEOTIDE SEQUENCE [LARGE SCALE GENOMIC DNA]</scope>
    <source>
        <strain evidence="1 2">W409</strain>
    </source>
</reference>
<gene>
    <name evidence="1" type="ORF">RM544_04025</name>
</gene>
<keyword evidence="2" id="KW-1185">Reference proteome</keyword>
<organism evidence="1 2">
    <name type="scientific">Brumicola blandensis</name>
    <dbReference type="NCBI Taxonomy" id="3075611"/>
    <lineage>
        <taxon>Bacteria</taxon>
        <taxon>Pseudomonadati</taxon>
        <taxon>Pseudomonadota</taxon>
        <taxon>Gammaproteobacteria</taxon>
        <taxon>Alteromonadales</taxon>
        <taxon>Alteromonadaceae</taxon>
        <taxon>Brumicola</taxon>
    </lineage>
</organism>
<evidence type="ECO:0000313" key="1">
    <source>
        <dbReference type="EMBL" id="MDT0581696.1"/>
    </source>
</evidence>